<dbReference type="InterPro" id="IPR050922">
    <property type="entry name" value="LytR/CpsA/Psr_CW_biosynth"/>
</dbReference>
<evidence type="ECO:0000259" key="3">
    <source>
        <dbReference type="Pfam" id="PF03816"/>
    </source>
</evidence>
<protein>
    <submittedName>
        <fullName evidence="4">LytR family transcriptional regulator</fullName>
    </submittedName>
</protein>
<gene>
    <name evidence="4" type="ORF">GC093_24960</name>
</gene>
<accession>A0A972K267</accession>
<evidence type="ECO:0000313" key="5">
    <source>
        <dbReference type="Proteomes" id="UP000641588"/>
    </source>
</evidence>
<dbReference type="EMBL" id="WHOD01000097">
    <property type="protein sequence ID" value="NOU96441.1"/>
    <property type="molecule type" value="Genomic_DNA"/>
</dbReference>
<name>A0A972K267_9BACL</name>
<evidence type="ECO:0000256" key="2">
    <source>
        <dbReference type="SAM" id="MobiDB-lite"/>
    </source>
</evidence>
<dbReference type="PANTHER" id="PTHR33392">
    <property type="entry name" value="POLYISOPRENYL-TEICHOIC ACID--PEPTIDOGLYCAN TEICHOIC ACID TRANSFERASE TAGU"/>
    <property type="match status" value="1"/>
</dbReference>
<comment type="similarity">
    <text evidence="1">Belongs to the LytR/CpsA/Psr (LCP) family.</text>
</comment>
<dbReference type="PANTHER" id="PTHR33392:SF6">
    <property type="entry name" value="POLYISOPRENYL-TEICHOIC ACID--PEPTIDOGLYCAN TEICHOIC ACID TRANSFERASE TAGU"/>
    <property type="match status" value="1"/>
</dbReference>
<proteinExistence type="inferred from homology"/>
<evidence type="ECO:0000313" key="4">
    <source>
        <dbReference type="EMBL" id="NOU96441.1"/>
    </source>
</evidence>
<reference evidence="4" key="1">
    <citation type="submission" date="2019-10" db="EMBL/GenBank/DDBJ databases">
        <title>Description of Paenibacillus glebae sp. nov.</title>
        <authorList>
            <person name="Carlier A."/>
            <person name="Qi S."/>
        </authorList>
    </citation>
    <scope>NUCLEOTIDE SEQUENCE</scope>
    <source>
        <strain evidence="4">LMG 31456</strain>
    </source>
</reference>
<comment type="caution">
    <text evidence="4">The sequence shown here is derived from an EMBL/GenBank/DDBJ whole genome shotgun (WGS) entry which is preliminary data.</text>
</comment>
<evidence type="ECO:0000256" key="1">
    <source>
        <dbReference type="ARBA" id="ARBA00006068"/>
    </source>
</evidence>
<feature type="compositionally biased region" description="Gly residues" evidence="2">
    <location>
        <begin position="363"/>
        <end position="381"/>
    </location>
</feature>
<dbReference type="AlphaFoldDB" id="A0A972K267"/>
<dbReference type="Proteomes" id="UP000641588">
    <property type="component" value="Unassembled WGS sequence"/>
</dbReference>
<feature type="compositionally biased region" description="Gly residues" evidence="2">
    <location>
        <begin position="345"/>
        <end position="355"/>
    </location>
</feature>
<dbReference type="RefSeq" id="WP_171654675.1">
    <property type="nucleotide sequence ID" value="NZ_WHOD01000097.1"/>
</dbReference>
<dbReference type="NCBIfam" id="TIGR00350">
    <property type="entry name" value="lytR_cpsA_psr"/>
    <property type="match status" value="1"/>
</dbReference>
<sequence length="436" mass="45867">MKKIILKITLASAVAIAATVGIYAYNIYETTTVAIDKIGTPEVVPVEQSAKVKPLTLLMMGIDYRPESGSLNSDVIMVVTVNPEQHSATLVSLPRDLQMAPKGLPSRKANYYYPYFNNAEKNSAFVETKKVFSDFMGVPIDYMVTIDFDGFRQVVDLMGGLTINVDMDMRYVDDEDGTDINLKKGIAKLSGKQTLDFVRYRKSNRNTDDSSDLARNQRQQQVLNQLMSSLKSTGGVTKLGQIIETVGSHMKTDVPASQIRDLMTTYFDISPSDVNYVHLDGEWESPYIIVKDEELELARAALKKQLGDKGAAVVGEDKAAAGLGTGSGNGKESVPGSGSSSSKGSGTGASGGSSGKGNSSSGAGTGTGNAAGTSTGKGGGSQTKSEDRPNKDGNGAADPGGNSVGEATYGSKDGKEIAPKSPVIIPPIPPKAGSNP</sequence>
<keyword evidence="5" id="KW-1185">Reference proteome</keyword>
<dbReference type="Pfam" id="PF03816">
    <property type="entry name" value="LytR_cpsA_psr"/>
    <property type="match status" value="1"/>
</dbReference>
<feature type="region of interest" description="Disordered" evidence="2">
    <location>
        <begin position="320"/>
        <end position="436"/>
    </location>
</feature>
<organism evidence="4 5">
    <name type="scientific">Paenibacillus foliorum</name>
    <dbReference type="NCBI Taxonomy" id="2654974"/>
    <lineage>
        <taxon>Bacteria</taxon>
        <taxon>Bacillati</taxon>
        <taxon>Bacillota</taxon>
        <taxon>Bacilli</taxon>
        <taxon>Bacillales</taxon>
        <taxon>Paenibacillaceae</taxon>
        <taxon>Paenibacillus</taxon>
    </lineage>
</organism>
<dbReference type="Gene3D" id="3.40.630.190">
    <property type="entry name" value="LCP protein"/>
    <property type="match status" value="1"/>
</dbReference>
<feature type="domain" description="Cell envelope-related transcriptional attenuator" evidence="3">
    <location>
        <begin position="72"/>
        <end position="231"/>
    </location>
</feature>
<dbReference type="InterPro" id="IPR004474">
    <property type="entry name" value="LytR_CpsA_psr"/>
</dbReference>